<evidence type="ECO:0000259" key="5">
    <source>
        <dbReference type="PROSITE" id="PS51384"/>
    </source>
</evidence>
<sequence>MPIVRLSSGAEFESSADSPILDEASRSNITLPYSCKSGRCSTCKCKVLSGTTFALHPETGLTDQEKSAGWILSCVRSAQTDVALEVEELGGVILPSVKTFPCRISHLERLAPDVLQVKLRLPPTADFEFIPGQYVDLIGPNGVRRSYSLANSGMSGKVLELHVRAVNNGVMSDYLFNTAKINDLLRLNGPLGTFFLRNTADLDLIFLATGTGIAPVKAILESLKDQSLEQQPRSVTVLWGGRSPQDLYLDVANITQNITFWPVLSRAGTDWKGARGHVQQVLMNLDPDLTNTVVYACGSNVMIDSARGLLIKNGLPLRRFYSDAFVSSSS</sequence>
<dbReference type="Gene3D" id="3.40.50.80">
    <property type="entry name" value="Nucleotide-binding domain of ferredoxin-NADP reductase (FNR) module"/>
    <property type="match status" value="1"/>
</dbReference>
<dbReference type="CDD" id="cd06189">
    <property type="entry name" value="flavin_oxioreductase"/>
    <property type="match status" value="1"/>
</dbReference>
<dbReference type="SUPFAM" id="SSF63380">
    <property type="entry name" value="Riboflavin synthase domain-like"/>
    <property type="match status" value="1"/>
</dbReference>
<dbReference type="PANTHER" id="PTHR47354">
    <property type="entry name" value="NADH OXIDOREDUCTASE HCR"/>
    <property type="match status" value="1"/>
</dbReference>
<dbReference type="SUPFAM" id="SSF54292">
    <property type="entry name" value="2Fe-2S ferredoxin-like"/>
    <property type="match status" value="1"/>
</dbReference>
<evidence type="ECO:0000313" key="7">
    <source>
        <dbReference type="Proteomes" id="UP000244571"/>
    </source>
</evidence>
<keyword evidence="2" id="KW-0408">Iron</keyword>
<dbReference type="Gene3D" id="2.40.30.10">
    <property type="entry name" value="Translation factors"/>
    <property type="match status" value="1"/>
</dbReference>
<evidence type="ECO:0000256" key="1">
    <source>
        <dbReference type="ARBA" id="ARBA00001974"/>
    </source>
</evidence>
<protein>
    <submittedName>
        <fullName evidence="6">NAD(P)H-flavin reductase</fullName>
    </submittedName>
</protein>
<keyword evidence="7" id="KW-1185">Reference proteome</keyword>
<dbReference type="PRINTS" id="PR00410">
    <property type="entry name" value="PHEHYDRXLASE"/>
</dbReference>
<proteinExistence type="predicted"/>
<keyword evidence="2" id="KW-0411">Iron-sulfur</keyword>
<name>A0A2R4XGW5_9BURK</name>
<evidence type="ECO:0000313" key="6">
    <source>
        <dbReference type="EMBL" id="AWB33045.1"/>
    </source>
</evidence>
<dbReference type="Proteomes" id="UP000244571">
    <property type="component" value="Chromosome"/>
</dbReference>
<dbReference type="PROSITE" id="PS51384">
    <property type="entry name" value="FAD_FR"/>
    <property type="match status" value="1"/>
</dbReference>
<dbReference type="InterPro" id="IPR006058">
    <property type="entry name" value="2Fe2S_fd_BS"/>
</dbReference>
<dbReference type="InterPro" id="IPR036010">
    <property type="entry name" value="2Fe-2S_ferredoxin-like_sf"/>
</dbReference>
<comment type="cofactor">
    <cofactor evidence="3">
        <name>[2Fe-2S] cluster</name>
        <dbReference type="ChEBI" id="CHEBI:190135"/>
    </cofactor>
</comment>
<dbReference type="Pfam" id="PF00175">
    <property type="entry name" value="NAD_binding_1"/>
    <property type="match status" value="1"/>
</dbReference>
<keyword evidence="2" id="KW-0001">2Fe-2S</keyword>
<dbReference type="PROSITE" id="PS51085">
    <property type="entry name" value="2FE2S_FER_2"/>
    <property type="match status" value="1"/>
</dbReference>
<dbReference type="InterPro" id="IPR001041">
    <property type="entry name" value="2Fe-2S_ferredoxin-type"/>
</dbReference>
<dbReference type="InterPro" id="IPR050415">
    <property type="entry name" value="MRET"/>
</dbReference>
<dbReference type="InterPro" id="IPR039261">
    <property type="entry name" value="FNR_nucleotide-bd"/>
</dbReference>
<dbReference type="EMBL" id="CP028901">
    <property type="protein sequence ID" value="AWB33045.1"/>
    <property type="molecule type" value="Genomic_DNA"/>
</dbReference>
<dbReference type="InterPro" id="IPR017938">
    <property type="entry name" value="Riboflavin_synthase-like_b-brl"/>
</dbReference>
<dbReference type="Pfam" id="PF00111">
    <property type="entry name" value="Fer2"/>
    <property type="match status" value="1"/>
</dbReference>
<dbReference type="CDD" id="cd00207">
    <property type="entry name" value="fer2"/>
    <property type="match status" value="1"/>
</dbReference>
<gene>
    <name evidence="6" type="ORF">DBV39_04150</name>
</gene>
<dbReference type="PRINTS" id="PR00371">
    <property type="entry name" value="FPNCR"/>
</dbReference>
<dbReference type="InterPro" id="IPR008333">
    <property type="entry name" value="Cbr1-like_FAD-bd_dom"/>
</dbReference>
<dbReference type="KEGG" id="boz:DBV39_04150"/>
<organism evidence="6 7">
    <name type="scientific">Orrella marina</name>
    <dbReference type="NCBI Taxonomy" id="2163011"/>
    <lineage>
        <taxon>Bacteria</taxon>
        <taxon>Pseudomonadati</taxon>
        <taxon>Pseudomonadota</taxon>
        <taxon>Betaproteobacteria</taxon>
        <taxon>Burkholderiales</taxon>
        <taxon>Alcaligenaceae</taxon>
        <taxon>Orrella</taxon>
    </lineage>
</organism>
<accession>A0A2R4XGW5</accession>
<dbReference type="InterPro" id="IPR012675">
    <property type="entry name" value="Beta-grasp_dom_sf"/>
</dbReference>
<comment type="cofactor">
    <cofactor evidence="1">
        <name>FAD</name>
        <dbReference type="ChEBI" id="CHEBI:57692"/>
    </cofactor>
</comment>
<dbReference type="PROSITE" id="PS00197">
    <property type="entry name" value="2FE2S_FER_1"/>
    <property type="match status" value="1"/>
</dbReference>
<dbReference type="SUPFAM" id="SSF52343">
    <property type="entry name" value="Ferredoxin reductase-like, C-terminal NADP-linked domain"/>
    <property type="match status" value="1"/>
</dbReference>
<evidence type="ECO:0000256" key="2">
    <source>
        <dbReference type="ARBA" id="ARBA00022714"/>
    </source>
</evidence>
<feature type="domain" description="2Fe-2S ferredoxin-type" evidence="4">
    <location>
        <begin position="2"/>
        <end position="90"/>
    </location>
</feature>
<evidence type="ECO:0000259" key="4">
    <source>
        <dbReference type="PROSITE" id="PS51085"/>
    </source>
</evidence>
<dbReference type="Pfam" id="PF00970">
    <property type="entry name" value="FAD_binding_6"/>
    <property type="match status" value="1"/>
</dbReference>
<dbReference type="GO" id="GO:0051537">
    <property type="term" value="F:2 iron, 2 sulfur cluster binding"/>
    <property type="evidence" value="ECO:0007669"/>
    <property type="project" value="UniProtKB-KW"/>
</dbReference>
<dbReference type="InterPro" id="IPR001433">
    <property type="entry name" value="OxRdtase_FAD/NAD-bd"/>
</dbReference>
<feature type="domain" description="FAD-binding FR-type" evidence="5">
    <location>
        <begin position="97"/>
        <end position="197"/>
    </location>
</feature>
<dbReference type="GO" id="GO:0016491">
    <property type="term" value="F:oxidoreductase activity"/>
    <property type="evidence" value="ECO:0007669"/>
    <property type="project" value="InterPro"/>
</dbReference>
<dbReference type="InterPro" id="IPR017927">
    <property type="entry name" value="FAD-bd_FR_type"/>
</dbReference>
<keyword evidence="2" id="KW-0479">Metal-binding</keyword>
<dbReference type="InterPro" id="IPR001709">
    <property type="entry name" value="Flavoprot_Pyr_Nucl_cyt_Rdtase"/>
</dbReference>
<evidence type="ECO:0000256" key="3">
    <source>
        <dbReference type="ARBA" id="ARBA00034078"/>
    </source>
</evidence>
<dbReference type="AlphaFoldDB" id="A0A2R4XGW5"/>
<dbReference type="Gene3D" id="3.10.20.30">
    <property type="match status" value="1"/>
</dbReference>
<reference evidence="6 7" key="1">
    <citation type="submission" date="2018-04" db="EMBL/GenBank/DDBJ databases">
        <title>Bordetella sp. HZ20 isolated from seawater.</title>
        <authorList>
            <person name="Sun C."/>
        </authorList>
    </citation>
    <scope>NUCLEOTIDE SEQUENCE [LARGE SCALE GENOMIC DNA]</scope>
    <source>
        <strain evidence="6 7">HZ20</strain>
    </source>
</reference>
<dbReference type="OrthoDB" id="9806195at2"/>
<dbReference type="PANTHER" id="PTHR47354:SF5">
    <property type="entry name" value="PROTEIN RFBI"/>
    <property type="match status" value="1"/>
</dbReference>